<dbReference type="Proteomes" id="UP000038045">
    <property type="component" value="Unplaced"/>
</dbReference>
<dbReference type="SUPFAM" id="SSF50104">
    <property type="entry name" value="Translation proteins SH3-like domain"/>
    <property type="match status" value="1"/>
</dbReference>
<comment type="similarity">
    <text evidence="1">Belongs to the universal ribosomal protein uL24 family.</text>
</comment>
<keyword evidence="5" id="KW-1185">Reference proteome</keyword>
<evidence type="ECO:0000313" key="5">
    <source>
        <dbReference type="Proteomes" id="UP000038045"/>
    </source>
</evidence>
<dbReference type="InterPro" id="IPR041988">
    <property type="entry name" value="Ribosomal_uL24_KOW"/>
</dbReference>
<dbReference type="AlphaFoldDB" id="A0A0N4ZG25"/>
<dbReference type="GO" id="GO:1990904">
    <property type="term" value="C:ribonucleoprotein complex"/>
    <property type="evidence" value="ECO:0007669"/>
    <property type="project" value="UniProtKB-KW"/>
</dbReference>
<dbReference type="GO" id="GO:0003723">
    <property type="term" value="F:RNA binding"/>
    <property type="evidence" value="ECO:0007669"/>
    <property type="project" value="InterPro"/>
</dbReference>
<accession>A0A0N4ZG25</accession>
<dbReference type="InterPro" id="IPR008991">
    <property type="entry name" value="Translation_prot_SH3-like_sf"/>
</dbReference>
<proteinExistence type="inferred from homology"/>
<protein>
    <submittedName>
        <fullName evidence="6">39S ribosomal protein L24, mitochondrial</fullName>
    </submittedName>
</protein>
<dbReference type="GO" id="GO:0005840">
    <property type="term" value="C:ribosome"/>
    <property type="evidence" value="ECO:0007669"/>
    <property type="project" value="UniProtKB-KW"/>
</dbReference>
<sequence length="279" mass="32590">MLRTVILRCPKKPSSELDFAKHIPKDYIERVKRTVPKKVYSNRLGAPDIIRWELPPEDYVPSASERPWAYKTLQKSLGRANKYNQSLFGPNFFRLRRNPYNKELPDDKVFIFRGDYVSVMVGRDKYKKGRVISVNRETNTVLVEGLHTKLGDEIDGHEKLGVPDMKRWQEQPLDYSKGEVMLINPADDGPTEVEWKLNDEKTEYIRVSKSTGHHIPLPAEAYVTYDYISPKNYIETVKDTKPSDVLKRTYEPKLCSFEDEIMASLGIKDDRKRKPTFWY</sequence>
<dbReference type="WBParaSite" id="PTRK_0000670300.1">
    <property type="protein sequence ID" value="PTRK_0000670300.1"/>
    <property type="gene ID" value="PTRK_0000670300"/>
</dbReference>
<dbReference type="InterPro" id="IPR003256">
    <property type="entry name" value="Ribosomal_uL24"/>
</dbReference>
<dbReference type="Pfam" id="PF17136">
    <property type="entry name" value="ribosomal_L24"/>
    <property type="match status" value="1"/>
</dbReference>
<feature type="domain" description="Large ribosomal subunit protein uL24 C-terminal" evidence="4">
    <location>
        <begin position="169"/>
        <end position="215"/>
    </location>
</feature>
<keyword evidence="2" id="KW-0689">Ribosomal protein</keyword>
<dbReference type="CDD" id="cd06089">
    <property type="entry name" value="KOW_RPL26"/>
    <property type="match status" value="1"/>
</dbReference>
<name>A0A0N4ZG25_PARTI</name>
<evidence type="ECO:0000256" key="1">
    <source>
        <dbReference type="ARBA" id="ARBA00010618"/>
    </source>
</evidence>
<dbReference type="Gene3D" id="2.30.30.30">
    <property type="match status" value="1"/>
</dbReference>
<dbReference type="STRING" id="131310.A0A0N4ZG25"/>
<dbReference type="PANTHER" id="PTHR12903">
    <property type="entry name" value="MITOCHONDRIAL RIBOSOMAL PROTEIN L24"/>
    <property type="match status" value="1"/>
</dbReference>
<reference evidence="6" key="1">
    <citation type="submission" date="2017-02" db="UniProtKB">
        <authorList>
            <consortium name="WormBaseParasite"/>
        </authorList>
    </citation>
    <scope>IDENTIFICATION</scope>
</reference>
<evidence type="ECO:0000259" key="4">
    <source>
        <dbReference type="Pfam" id="PF17136"/>
    </source>
</evidence>
<dbReference type="GO" id="GO:0003735">
    <property type="term" value="F:structural constituent of ribosome"/>
    <property type="evidence" value="ECO:0007669"/>
    <property type="project" value="InterPro"/>
</dbReference>
<dbReference type="InterPro" id="IPR014722">
    <property type="entry name" value="Rib_uL2_dom2"/>
</dbReference>
<evidence type="ECO:0000256" key="2">
    <source>
        <dbReference type="ARBA" id="ARBA00022980"/>
    </source>
</evidence>
<evidence type="ECO:0000256" key="3">
    <source>
        <dbReference type="ARBA" id="ARBA00023274"/>
    </source>
</evidence>
<evidence type="ECO:0000313" key="6">
    <source>
        <dbReference type="WBParaSite" id="PTRK_0000670300.1"/>
    </source>
</evidence>
<dbReference type="InterPro" id="IPR057264">
    <property type="entry name" value="Ribosomal_uL24_C"/>
</dbReference>
<dbReference type="GO" id="GO:0006412">
    <property type="term" value="P:translation"/>
    <property type="evidence" value="ECO:0007669"/>
    <property type="project" value="InterPro"/>
</dbReference>
<keyword evidence="3" id="KW-0687">Ribonucleoprotein</keyword>
<organism evidence="5 6">
    <name type="scientific">Parastrongyloides trichosuri</name>
    <name type="common">Possum-specific nematode worm</name>
    <dbReference type="NCBI Taxonomy" id="131310"/>
    <lineage>
        <taxon>Eukaryota</taxon>
        <taxon>Metazoa</taxon>
        <taxon>Ecdysozoa</taxon>
        <taxon>Nematoda</taxon>
        <taxon>Chromadorea</taxon>
        <taxon>Rhabditida</taxon>
        <taxon>Tylenchina</taxon>
        <taxon>Panagrolaimomorpha</taxon>
        <taxon>Strongyloidoidea</taxon>
        <taxon>Strongyloididae</taxon>
        <taxon>Parastrongyloides</taxon>
    </lineage>
</organism>